<dbReference type="Gene3D" id="2.30.29.30">
    <property type="entry name" value="Pleckstrin-homology domain (PH domain)/Phosphotyrosine-binding domain (PTB)"/>
    <property type="match status" value="1"/>
</dbReference>
<dbReference type="PANTHER" id="PTHR31606">
    <property type="entry name" value="WW DOMAIN BINDING PROTEIN 2, ISOFORM E"/>
    <property type="match status" value="1"/>
</dbReference>
<dbReference type="GO" id="GO:0005634">
    <property type="term" value="C:nucleus"/>
    <property type="evidence" value="ECO:0007669"/>
    <property type="project" value="TreeGrafter"/>
</dbReference>
<dbReference type="Proteomes" id="UP000007431">
    <property type="component" value="Unassembled WGS sequence"/>
</dbReference>
<sequence>MALNWTMTNADGSPIPLPQEMTICTIDSGAELKLSVSADARGAAAKILQAAGRVYLTDKRLIFISRAATHKPPFDSLSVPLHSVLSTKFEQPTFGSNYLKLTIKPAPDGGLTEGTEGELRFKERPMFEFVALLEKTRERAIYMARQTEADDENLPTYSSPAEASTVSFVGGVPVDNPPGYDA</sequence>
<evidence type="ECO:0000313" key="1">
    <source>
        <dbReference type="EMBL" id="EFJ01527.1"/>
    </source>
</evidence>
<accession>D8PNG8</accession>
<dbReference type="CDD" id="cd13214">
    <property type="entry name" value="PH-GRAM_WBP2"/>
    <property type="match status" value="1"/>
</dbReference>
<dbReference type="OrthoDB" id="1259151at2759"/>
<dbReference type="AlphaFoldDB" id="D8PNG8"/>
<dbReference type="GO" id="GO:0003713">
    <property type="term" value="F:transcription coactivator activity"/>
    <property type="evidence" value="ECO:0007669"/>
    <property type="project" value="InterPro"/>
</dbReference>
<dbReference type="RefSeq" id="XP_003036429.1">
    <property type="nucleotide sequence ID" value="XM_003036383.1"/>
</dbReference>
<dbReference type="EMBL" id="GL377302">
    <property type="protein sequence ID" value="EFJ01527.1"/>
    <property type="molecule type" value="Genomic_DNA"/>
</dbReference>
<dbReference type="FunCoup" id="D8PNG8">
    <property type="interactions" value="188"/>
</dbReference>
<dbReference type="OMA" id="QFNEGGI"/>
<organism evidence="2">
    <name type="scientific">Schizophyllum commune (strain H4-8 / FGSC 9210)</name>
    <name type="common">Split gill fungus</name>
    <dbReference type="NCBI Taxonomy" id="578458"/>
    <lineage>
        <taxon>Eukaryota</taxon>
        <taxon>Fungi</taxon>
        <taxon>Dikarya</taxon>
        <taxon>Basidiomycota</taxon>
        <taxon>Agaricomycotina</taxon>
        <taxon>Agaricomycetes</taxon>
        <taxon>Agaricomycetidae</taxon>
        <taxon>Agaricales</taxon>
        <taxon>Schizophyllaceae</taxon>
        <taxon>Schizophyllum</taxon>
    </lineage>
</organism>
<name>D8PNG8_SCHCM</name>
<protein>
    <recommendedName>
        <fullName evidence="3">GRAM domain-containing protein</fullName>
    </recommendedName>
</protein>
<dbReference type="SUPFAM" id="SSF50729">
    <property type="entry name" value="PH domain-like"/>
    <property type="match status" value="1"/>
</dbReference>
<dbReference type="eggNOG" id="KOG3294">
    <property type="taxonomic scope" value="Eukaryota"/>
</dbReference>
<gene>
    <name evidence="1" type="ORF">SCHCODRAFT_230383</name>
</gene>
<dbReference type="InterPro" id="IPR011993">
    <property type="entry name" value="PH-like_dom_sf"/>
</dbReference>
<dbReference type="GeneID" id="9595111"/>
<dbReference type="PANTHER" id="PTHR31606:SF1">
    <property type="entry name" value="WW DOMAIN BINDING PROTEIN 2, ISOFORM E"/>
    <property type="match status" value="1"/>
</dbReference>
<dbReference type="InParanoid" id="D8PNG8"/>
<dbReference type="STRING" id="578458.D8PNG8"/>
<dbReference type="HOGENOM" id="CLU_066296_2_0_1"/>
<keyword evidence="2" id="KW-1185">Reference proteome</keyword>
<dbReference type="VEuPathDB" id="FungiDB:SCHCODRAFT_02621136"/>
<proteinExistence type="predicted"/>
<evidence type="ECO:0008006" key="3">
    <source>
        <dbReference type="Google" id="ProtNLM"/>
    </source>
</evidence>
<evidence type="ECO:0000313" key="2">
    <source>
        <dbReference type="Proteomes" id="UP000007431"/>
    </source>
</evidence>
<dbReference type="KEGG" id="scm:SCHCO_02621136"/>
<dbReference type="InterPro" id="IPR044852">
    <property type="entry name" value="WBP2-like"/>
</dbReference>
<dbReference type="GO" id="GO:0031490">
    <property type="term" value="F:chromatin DNA binding"/>
    <property type="evidence" value="ECO:0007669"/>
    <property type="project" value="TreeGrafter"/>
</dbReference>
<reference evidence="1 2" key="1">
    <citation type="journal article" date="2010" name="Nat. Biotechnol.">
        <title>Genome sequence of the model mushroom Schizophyllum commune.</title>
        <authorList>
            <person name="Ohm R.A."/>
            <person name="de Jong J.F."/>
            <person name="Lugones L.G."/>
            <person name="Aerts A."/>
            <person name="Kothe E."/>
            <person name="Stajich J.E."/>
            <person name="de Vries R.P."/>
            <person name="Record E."/>
            <person name="Levasseur A."/>
            <person name="Baker S.E."/>
            <person name="Bartholomew K.A."/>
            <person name="Coutinho P.M."/>
            <person name="Erdmann S."/>
            <person name="Fowler T.J."/>
            <person name="Gathman A.C."/>
            <person name="Lombard V."/>
            <person name="Henrissat B."/>
            <person name="Knabe N."/>
            <person name="Kuees U."/>
            <person name="Lilly W.W."/>
            <person name="Lindquist E."/>
            <person name="Lucas S."/>
            <person name="Magnuson J.K."/>
            <person name="Piumi F."/>
            <person name="Raudaskoski M."/>
            <person name="Salamov A."/>
            <person name="Schmutz J."/>
            <person name="Schwarze F.W.M.R."/>
            <person name="vanKuyk P.A."/>
            <person name="Horton J.S."/>
            <person name="Grigoriev I.V."/>
            <person name="Woesten H.A.B."/>
        </authorList>
    </citation>
    <scope>NUCLEOTIDE SEQUENCE [LARGE SCALE GENOMIC DNA]</scope>
    <source>
        <strain evidence="2">H4-8 / FGSC 9210</strain>
    </source>
</reference>